<protein>
    <submittedName>
        <fullName evidence="2">Uncharacterized protein</fullName>
    </submittedName>
</protein>
<feature type="compositionally biased region" description="Gly residues" evidence="1">
    <location>
        <begin position="547"/>
        <end position="564"/>
    </location>
</feature>
<reference evidence="2" key="1">
    <citation type="submission" date="2022-10" db="EMBL/GenBank/DDBJ databases">
        <authorList>
            <person name="Chen Y."/>
            <person name="Dougan E. K."/>
            <person name="Chan C."/>
            <person name="Rhodes N."/>
            <person name="Thang M."/>
        </authorList>
    </citation>
    <scope>NUCLEOTIDE SEQUENCE</scope>
</reference>
<feature type="compositionally biased region" description="Polar residues" evidence="1">
    <location>
        <begin position="534"/>
        <end position="544"/>
    </location>
</feature>
<sequence>MEWSFVMLWDWWTNCEGCEISQRELKEGSRYPVSLIRLFLAKKSLRDWLWRNMESNFMWESTVKQSIRDVTKDLPTMRRHFGFYDDPSAQVAFADRGSWPESADLYVQLFEAVVYGYKFDHHLGQSLKNHKTADDVFNHSDVKPMMSKVLVAYEKETGSTPDIVEEEAPLDVQTLLAADNVHLSLPESLIKAAEESPDGKDFEGPAAVEAGVRAAQRRVQGQIQFVVDCDEGLADLLRETKAAQMNGDPEAKSYVAVVFDGKVACESGSQAKYRLPPLRQPQFKRLVGAYLALRDGELAEGDIFVMLDGGKGPTFEDSVTKVVGKKLQASKTTVVYTFESCEARLERASKQTLDMVETVSMLTHDGFSAKVQPRLFSESNTRGNAIAGLARPQWTDAKAVWNVSMAQKRSILGPTNMPLPGGACPVEHEQESKVKHSDVVPAFYHESPHTLAAELGHYLCVKAIIDLTPGSGHWAAWSVRKRVPYAGVCMTEKHAELLTKRLVTKTVESMMDPNDEDLYDSAYTALIEKLQGANNQQEVTEAQNQGTGKGRGGRGGRGGKGTGKQRGVQQQDGGAGAADEASSGSGGLSRDELLKKITEAAAAGAADAA</sequence>
<evidence type="ECO:0000313" key="3">
    <source>
        <dbReference type="EMBL" id="CAL4791251.1"/>
    </source>
</evidence>
<dbReference type="EMBL" id="CAMXCT030003335">
    <property type="protein sequence ID" value="CAL4791251.1"/>
    <property type="molecule type" value="Genomic_DNA"/>
</dbReference>
<feature type="compositionally biased region" description="Low complexity" evidence="1">
    <location>
        <begin position="565"/>
        <end position="583"/>
    </location>
</feature>
<evidence type="ECO:0000313" key="2">
    <source>
        <dbReference type="EMBL" id="CAI4003939.1"/>
    </source>
</evidence>
<dbReference type="Proteomes" id="UP001152797">
    <property type="component" value="Unassembled WGS sequence"/>
</dbReference>
<proteinExistence type="predicted"/>
<reference evidence="3 4" key="2">
    <citation type="submission" date="2024-05" db="EMBL/GenBank/DDBJ databases">
        <authorList>
            <person name="Chen Y."/>
            <person name="Shah S."/>
            <person name="Dougan E. K."/>
            <person name="Thang M."/>
            <person name="Chan C."/>
        </authorList>
    </citation>
    <scope>NUCLEOTIDE SEQUENCE [LARGE SCALE GENOMIC DNA]</scope>
</reference>
<evidence type="ECO:0000313" key="4">
    <source>
        <dbReference type="Proteomes" id="UP001152797"/>
    </source>
</evidence>
<evidence type="ECO:0000256" key="1">
    <source>
        <dbReference type="SAM" id="MobiDB-lite"/>
    </source>
</evidence>
<dbReference type="EMBL" id="CAMXCT020003335">
    <property type="protein sequence ID" value="CAL1157314.1"/>
    <property type="molecule type" value="Genomic_DNA"/>
</dbReference>
<name>A0A9P1G7L4_9DINO</name>
<gene>
    <name evidence="2" type="ORF">C1SCF055_LOCUS29763</name>
</gene>
<dbReference type="AlphaFoldDB" id="A0A9P1G7L4"/>
<organism evidence="2">
    <name type="scientific">Cladocopium goreaui</name>
    <dbReference type="NCBI Taxonomy" id="2562237"/>
    <lineage>
        <taxon>Eukaryota</taxon>
        <taxon>Sar</taxon>
        <taxon>Alveolata</taxon>
        <taxon>Dinophyceae</taxon>
        <taxon>Suessiales</taxon>
        <taxon>Symbiodiniaceae</taxon>
        <taxon>Cladocopium</taxon>
    </lineage>
</organism>
<comment type="caution">
    <text evidence="2">The sequence shown here is derived from an EMBL/GenBank/DDBJ whole genome shotgun (WGS) entry which is preliminary data.</text>
</comment>
<accession>A0A9P1G7L4</accession>
<dbReference type="EMBL" id="CAMXCT010003335">
    <property type="protein sequence ID" value="CAI4003939.1"/>
    <property type="molecule type" value="Genomic_DNA"/>
</dbReference>
<feature type="region of interest" description="Disordered" evidence="1">
    <location>
        <begin position="534"/>
        <end position="590"/>
    </location>
</feature>
<keyword evidence="4" id="KW-1185">Reference proteome</keyword>